<evidence type="ECO:0000313" key="2">
    <source>
        <dbReference type="EMBL" id="SDS05413.1"/>
    </source>
</evidence>
<accession>A0A1H1P2L0</accession>
<dbReference type="Pfam" id="PF24390">
    <property type="entry name" value="PRTase-CE"/>
    <property type="match status" value="1"/>
</dbReference>
<feature type="domain" description="PRTase-CE" evidence="1">
    <location>
        <begin position="248"/>
        <end position="510"/>
    </location>
</feature>
<dbReference type="InterPro" id="IPR056920">
    <property type="entry name" value="PRTase-CE"/>
</dbReference>
<name>A0A1H1P2L0_9PSED</name>
<evidence type="ECO:0000259" key="1">
    <source>
        <dbReference type="Pfam" id="PF24390"/>
    </source>
</evidence>
<proteinExistence type="predicted"/>
<evidence type="ECO:0000313" key="3">
    <source>
        <dbReference type="Proteomes" id="UP000199524"/>
    </source>
</evidence>
<dbReference type="AlphaFoldDB" id="A0A1H1P2L0"/>
<dbReference type="Proteomes" id="UP000199524">
    <property type="component" value="Chromosome I"/>
</dbReference>
<reference evidence="3" key="1">
    <citation type="submission" date="2016-10" db="EMBL/GenBank/DDBJ databases">
        <authorList>
            <person name="Varghese N."/>
            <person name="Submissions S."/>
        </authorList>
    </citation>
    <scope>NUCLEOTIDE SEQUENCE [LARGE SCALE GENOMIC DNA]</scope>
    <source>
        <strain evidence="3">ATCC 23835</strain>
    </source>
</reference>
<organism evidence="2 3">
    <name type="scientific">Pseudomonas asplenii</name>
    <dbReference type="NCBI Taxonomy" id="53407"/>
    <lineage>
        <taxon>Bacteria</taxon>
        <taxon>Pseudomonadati</taxon>
        <taxon>Pseudomonadota</taxon>
        <taxon>Gammaproteobacteria</taxon>
        <taxon>Pseudomonadales</taxon>
        <taxon>Pseudomonadaceae</taxon>
        <taxon>Pseudomonas</taxon>
    </lineage>
</organism>
<protein>
    <recommendedName>
        <fullName evidence="1">PRTase-CE domain-containing protein</fullName>
    </recommendedName>
</protein>
<sequence>MPFIIGAQGDQLNKFSREPLDFFSRVSEWNEYVELVTKPVQGKLNWDDAAINLLFTLTNGHPYYTKLLCSKIVSDAAVERDTEIIISDVEHGLNILLSELDTNSFAHIWKDGINAEREQAEVTELKRLRALVSIGRALRSKKPSISGVKDNIDRVRLQEHEVQPLIDDFLRRDILRERHGELYFTVPIFQRWLMDFGVSKLITSTYADELEAGIKEAEDQAFVKSGEIQDLTDTWPLYKSQKIGSEHVRAWLDQVGDFQDQRLLFKILQNVRFFSSAEIEEKFKDAHDRFVRPIIGAATMTRRTDKRNDVWITYVDGVGKSGAQCARDYAKINSISTARIIEPANIFKRLSGEGISQYDAPKAVIIIDDVVGTGKTLSDGLSDFTSTCGELLERLNVPVLVVMLISTEEGERKIDRDNNFDNVKYHVCEYLSHDSCAFPNKDNGLWSSDEEKFRAKALCSRIGSRLYKSPLGYKDQGLLLVLPYTCPNNSLPILFKSSVDNPPWNALFLRPVT</sequence>
<gene>
    <name evidence="2" type="ORF">SAMN05216598_0375</name>
</gene>
<dbReference type="EMBL" id="LT629777">
    <property type="protein sequence ID" value="SDS05413.1"/>
    <property type="molecule type" value="Genomic_DNA"/>
</dbReference>
<keyword evidence="3" id="KW-1185">Reference proteome</keyword>